<dbReference type="Pfam" id="PF20871">
    <property type="entry name" value="KCTD1-15_CTD"/>
    <property type="match status" value="1"/>
</dbReference>
<dbReference type="AlphaFoldDB" id="A0A8B7MYN6"/>
<dbReference type="SMART" id="SM00225">
    <property type="entry name" value="BTB"/>
    <property type="match status" value="1"/>
</dbReference>
<dbReference type="OrthoDB" id="2414723at2759"/>
<dbReference type="InterPro" id="IPR048595">
    <property type="entry name" value="KCTD1-15-like_C"/>
</dbReference>
<accession>A0A8B7MYN6</accession>
<evidence type="ECO:0000313" key="3">
    <source>
        <dbReference type="RefSeq" id="XP_018006425.1"/>
    </source>
</evidence>
<reference evidence="3" key="1">
    <citation type="submission" date="2025-08" db="UniProtKB">
        <authorList>
            <consortium name="RefSeq"/>
        </authorList>
    </citation>
    <scope>IDENTIFICATION</scope>
    <source>
        <tissue evidence="3">Whole organism</tissue>
    </source>
</reference>
<name>A0A8B7MYN6_HYAAZ</name>
<dbReference type="RefSeq" id="XP_018006425.1">
    <property type="nucleotide sequence ID" value="XM_018150936.2"/>
</dbReference>
<dbReference type="Gene3D" id="3.30.710.10">
    <property type="entry name" value="Potassium Channel Kv1.1, Chain A"/>
    <property type="match status" value="1"/>
</dbReference>
<keyword evidence="2" id="KW-1185">Reference proteome</keyword>
<dbReference type="CDD" id="cd18361">
    <property type="entry name" value="BTB_POZ_KCTD1-like"/>
    <property type="match status" value="1"/>
</dbReference>
<sequence length="290" mass="32297">MCIRDLPHPPPKICGIPAVAAASKFTAPVHIDVGGAIYTSSLETLTRFPESKLARLFNGSIPIVLDSLKQHYFIDRDGKMFRHLLNYMRHGRLLLPDDFSDFDLLLEEARFFELSGLVRQIEELRRQRNFRSKQQIYNNNNNISSSSSNCNSSGSNCNSSGSNCISESEGVTSCGGNFVNGVKKENCAHDVVAINVSPDLGERVMVSGERGVVEELFPEVACDVIEGRGAMAWNHDPKFIIRFPLNGYCKLNSMEAVQRLLSASFRVLASNGGGVEGQQFSEYIFYRQRF</sequence>
<dbReference type="KEGG" id="hazt:108664361"/>
<gene>
    <name evidence="3" type="primary">LOC108664361</name>
</gene>
<dbReference type="PANTHER" id="PTHR14499">
    <property type="entry name" value="POTASSIUM CHANNEL TETRAMERIZATION DOMAIN-CONTAINING"/>
    <property type="match status" value="1"/>
</dbReference>
<dbReference type="CTD" id="37456"/>
<dbReference type="InterPro" id="IPR003131">
    <property type="entry name" value="T1-type_BTB"/>
</dbReference>
<dbReference type="InterPro" id="IPR011333">
    <property type="entry name" value="SKP1/BTB/POZ_sf"/>
</dbReference>
<dbReference type="Proteomes" id="UP000694843">
    <property type="component" value="Unplaced"/>
</dbReference>
<proteinExistence type="predicted"/>
<dbReference type="GeneID" id="108664361"/>
<dbReference type="InterPro" id="IPR000210">
    <property type="entry name" value="BTB/POZ_dom"/>
</dbReference>
<organism evidence="2 3">
    <name type="scientific">Hyalella azteca</name>
    <name type="common">Amphipod</name>
    <dbReference type="NCBI Taxonomy" id="294128"/>
    <lineage>
        <taxon>Eukaryota</taxon>
        <taxon>Metazoa</taxon>
        <taxon>Ecdysozoa</taxon>
        <taxon>Arthropoda</taxon>
        <taxon>Crustacea</taxon>
        <taxon>Multicrustacea</taxon>
        <taxon>Malacostraca</taxon>
        <taxon>Eumalacostraca</taxon>
        <taxon>Peracarida</taxon>
        <taxon>Amphipoda</taxon>
        <taxon>Senticaudata</taxon>
        <taxon>Talitrida</taxon>
        <taxon>Talitroidea</taxon>
        <taxon>Hyalellidae</taxon>
        <taxon>Hyalella</taxon>
    </lineage>
</organism>
<dbReference type="PANTHER" id="PTHR14499:SF67">
    <property type="entry name" value="BTB_POZ DOMAIN-CONTAINING PROTEIN TIWAZ"/>
    <property type="match status" value="1"/>
</dbReference>
<feature type="domain" description="BTB" evidence="1">
    <location>
        <begin position="27"/>
        <end position="129"/>
    </location>
</feature>
<evidence type="ECO:0000313" key="2">
    <source>
        <dbReference type="Proteomes" id="UP000694843"/>
    </source>
</evidence>
<dbReference type="Pfam" id="PF02214">
    <property type="entry name" value="BTB_2"/>
    <property type="match status" value="1"/>
</dbReference>
<dbReference type="OMA" id="FCDCIAV"/>
<evidence type="ECO:0000259" key="1">
    <source>
        <dbReference type="SMART" id="SM00225"/>
    </source>
</evidence>
<protein>
    <submittedName>
        <fullName evidence="3">BTB/POZ domain-containing protein Tiwaz</fullName>
    </submittedName>
</protein>
<dbReference type="GO" id="GO:0051260">
    <property type="term" value="P:protein homooligomerization"/>
    <property type="evidence" value="ECO:0007669"/>
    <property type="project" value="InterPro"/>
</dbReference>
<dbReference type="SUPFAM" id="SSF54695">
    <property type="entry name" value="POZ domain"/>
    <property type="match status" value="1"/>
</dbReference>